<keyword evidence="2" id="KW-1185">Reference proteome</keyword>
<sequence length="449" mass="48474">MAPTETNHNNKGKARAHRPPSPPPATSSTSASTSINNNASSNVSTFNMTNTQPTKVERVVGATTVTYTTRSQTTNSERSSRWKSTTQTRADLNPLVGQIPATSRVSSKVTTEPAMTSSTDDQKQNASISSASSATGQVSAIPPRATAPSQMATNPQAQVKPRIQFAVPTAPASTIAPSSSRPSSLSAAPLASATGPTKAPLRSIPVNGGQPINTVASNNDHPSLERTGPFGSKLPANTLIIAETPNFGVAFIHSESLRPILPPIPRSRRLRRRYAMEDITSVDELHRVRWLERKDRDVKIMKRFKKYNAMVFRSDEAGTERERDENLEFAKKVTGKGKMQYEAVREEMEERSAGCGSVGNDENEVPVEAASASSFTWSEGQTSERTQRNATTPWFETTSLVHGRDSTQLASTESSDEGNETQQSSDTPSGHQEEEKTRAFPGEGDSSNS</sequence>
<gene>
    <name evidence="1" type="ORF">BDN72DRAFT_571040</name>
</gene>
<evidence type="ECO:0000313" key="1">
    <source>
        <dbReference type="EMBL" id="TFK59894.1"/>
    </source>
</evidence>
<accession>A0ACD3A3D3</accession>
<organism evidence="1 2">
    <name type="scientific">Pluteus cervinus</name>
    <dbReference type="NCBI Taxonomy" id="181527"/>
    <lineage>
        <taxon>Eukaryota</taxon>
        <taxon>Fungi</taxon>
        <taxon>Dikarya</taxon>
        <taxon>Basidiomycota</taxon>
        <taxon>Agaricomycotina</taxon>
        <taxon>Agaricomycetes</taxon>
        <taxon>Agaricomycetidae</taxon>
        <taxon>Agaricales</taxon>
        <taxon>Pluteineae</taxon>
        <taxon>Pluteaceae</taxon>
        <taxon>Pluteus</taxon>
    </lineage>
</organism>
<evidence type="ECO:0000313" key="2">
    <source>
        <dbReference type="Proteomes" id="UP000308600"/>
    </source>
</evidence>
<proteinExistence type="predicted"/>
<feature type="non-terminal residue" evidence="1">
    <location>
        <position position="449"/>
    </location>
</feature>
<dbReference type="EMBL" id="ML208870">
    <property type="protein sequence ID" value="TFK59894.1"/>
    <property type="molecule type" value="Genomic_DNA"/>
</dbReference>
<name>A0ACD3A3D3_9AGAR</name>
<reference evidence="1 2" key="1">
    <citation type="journal article" date="2019" name="Nat. Ecol. Evol.">
        <title>Megaphylogeny resolves global patterns of mushroom evolution.</title>
        <authorList>
            <person name="Varga T."/>
            <person name="Krizsan K."/>
            <person name="Foldi C."/>
            <person name="Dima B."/>
            <person name="Sanchez-Garcia M."/>
            <person name="Sanchez-Ramirez S."/>
            <person name="Szollosi G.J."/>
            <person name="Szarkandi J.G."/>
            <person name="Papp V."/>
            <person name="Albert L."/>
            <person name="Andreopoulos W."/>
            <person name="Angelini C."/>
            <person name="Antonin V."/>
            <person name="Barry K.W."/>
            <person name="Bougher N.L."/>
            <person name="Buchanan P."/>
            <person name="Buyck B."/>
            <person name="Bense V."/>
            <person name="Catcheside P."/>
            <person name="Chovatia M."/>
            <person name="Cooper J."/>
            <person name="Damon W."/>
            <person name="Desjardin D."/>
            <person name="Finy P."/>
            <person name="Geml J."/>
            <person name="Haridas S."/>
            <person name="Hughes K."/>
            <person name="Justo A."/>
            <person name="Karasinski D."/>
            <person name="Kautmanova I."/>
            <person name="Kiss B."/>
            <person name="Kocsube S."/>
            <person name="Kotiranta H."/>
            <person name="LaButti K.M."/>
            <person name="Lechner B.E."/>
            <person name="Liimatainen K."/>
            <person name="Lipzen A."/>
            <person name="Lukacs Z."/>
            <person name="Mihaltcheva S."/>
            <person name="Morgado L.N."/>
            <person name="Niskanen T."/>
            <person name="Noordeloos M.E."/>
            <person name="Ohm R.A."/>
            <person name="Ortiz-Santana B."/>
            <person name="Ovrebo C."/>
            <person name="Racz N."/>
            <person name="Riley R."/>
            <person name="Savchenko A."/>
            <person name="Shiryaev A."/>
            <person name="Soop K."/>
            <person name="Spirin V."/>
            <person name="Szebenyi C."/>
            <person name="Tomsovsky M."/>
            <person name="Tulloss R.E."/>
            <person name="Uehling J."/>
            <person name="Grigoriev I.V."/>
            <person name="Vagvolgyi C."/>
            <person name="Papp T."/>
            <person name="Martin F.M."/>
            <person name="Miettinen O."/>
            <person name="Hibbett D.S."/>
            <person name="Nagy L.G."/>
        </authorList>
    </citation>
    <scope>NUCLEOTIDE SEQUENCE [LARGE SCALE GENOMIC DNA]</scope>
    <source>
        <strain evidence="1 2">NL-1719</strain>
    </source>
</reference>
<protein>
    <submittedName>
        <fullName evidence="1">Uncharacterized protein</fullName>
    </submittedName>
</protein>
<dbReference type="Proteomes" id="UP000308600">
    <property type="component" value="Unassembled WGS sequence"/>
</dbReference>